<accession>A0ABS5VMP6</accession>
<feature type="compositionally biased region" description="Polar residues" evidence="2">
    <location>
        <begin position="896"/>
        <end position="918"/>
    </location>
</feature>
<dbReference type="SUPFAM" id="SSF52129">
    <property type="entry name" value="Caspase-like"/>
    <property type="match status" value="1"/>
</dbReference>
<dbReference type="RefSeq" id="WP_254151699.1">
    <property type="nucleotide sequence ID" value="NZ_JAHESD010000003.1"/>
</dbReference>
<proteinExistence type="predicted"/>
<name>A0ABS5VMP6_9BACT</name>
<evidence type="ECO:0000256" key="2">
    <source>
        <dbReference type="SAM" id="MobiDB-lite"/>
    </source>
</evidence>
<dbReference type="NCBIfam" id="NF033707">
    <property type="entry name" value="T9SS_sortase"/>
    <property type="match status" value="1"/>
</dbReference>
<keyword evidence="1" id="KW-0732">Signal</keyword>
<keyword evidence="5" id="KW-1185">Reference proteome</keyword>
<comment type="caution">
    <text evidence="4">The sequence shown here is derived from an EMBL/GenBank/DDBJ whole genome shotgun (WGS) entry which is preliminary data.</text>
</comment>
<protein>
    <submittedName>
        <fullName evidence="4">Type IX secretion system sortase PorU</fullName>
    </submittedName>
</protein>
<organism evidence="4 5">
    <name type="scientific">Chryseosolibacter indicus</name>
    <dbReference type="NCBI Taxonomy" id="2782351"/>
    <lineage>
        <taxon>Bacteria</taxon>
        <taxon>Pseudomonadati</taxon>
        <taxon>Bacteroidota</taxon>
        <taxon>Cytophagia</taxon>
        <taxon>Cytophagales</taxon>
        <taxon>Chryseotaleaceae</taxon>
        <taxon>Chryseosolibacter</taxon>
    </lineage>
</organism>
<evidence type="ECO:0000313" key="4">
    <source>
        <dbReference type="EMBL" id="MBT1702004.1"/>
    </source>
</evidence>
<dbReference type="Pfam" id="PF01364">
    <property type="entry name" value="Peptidase_C25"/>
    <property type="match status" value="1"/>
</dbReference>
<dbReference type="Proteomes" id="UP000772618">
    <property type="component" value="Unassembled WGS sequence"/>
</dbReference>
<dbReference type="Gene3D" id="3.40.50.10390">
    <property type="entry name" value="Gingipain r, domain 1"/>
    <property type="match status" value="1"/>
</dbReference>
<evidence type="ECO:0000313" key="5">
    <source>
        <dbReference type="Proteomes" id="UP000772618"/>
    </source>
</evidence>
<feature type="domain" description="Gingipain" evidence="3">
    <location>
        <begin position="405"/>
        <end position="776"/>
    </location>
</feature>
<evidence type="ECO:0000259" key="3">
    <source>
        <dbReference type="Pfam" id="PF01364"/>
    </source>
</evidence>
<dbReference type="EMBL" id="JAHESD010000003">
    <property type="protein sequence ID" value="MBT1702004.1"/>
    <property type="molecule type" value="Genomic_DNA"/>
</dbReference>
<dbReference type="InterPro" id="IPR029031">
    <property type="entry name" value="Gingipain_N_sf"/>
</dbReference>
<reference evidence="4 5" key="1">
    <citation type="submission" date="2021-05" db="EMBL/GenBank/DDBJ databases">
        <title>A Polyphasic approach of four new species of the genus Ohtaekwangia: Ohtaekwangia histidinii sp. nov., Ohtaekwangia cretensis sp. nov., Ohtaekwangia indiensis sp. nov., Ohtaekwangia reichenbachii sp. nov. from diverse environment.</title>
        <authorList>
            <person name="Octaviana S."/>
        </authorList>
    </citation>
    <scope>NUCLEOTIDE SEQUENCE [LARGE SCALE GENOMIC DNA]</scope>
    <source>
        <strain evidence="4 5">PWU20</strain>
    </source>
</reference>
<evidence type="ECO:0000256" key="1">
    <source>
        <dbReference type="ARBA" id="ARBA00022729"/>
    </source>
</evidence>
<dbReference type="Gene3D" id="3.40.50.1460">
    <property type="match status" value="1"/>
</dbReference>
<dbReference type="CDD" id="cd02258">
    <property type="entry name" value="Peptidase_C25_N"/>
    <property type="match status" value="1"/>
</dbReference>
<dbReference type="InterPro" id="IPR001769">
    <property type="entry name" value="Gingipain"/>
</dbReference>
<dbReference type="InterPro" id="IPR029030">
    <property type="entry name" value="Caspase-like_dom_sf"/>
</dbReference>
<sequence>MKRNYCILLLGLLALLIVSHSGYSQSVLASGNWYKVSVQKDGVYKITYNQLKTMGFNVGAVNPKKISIFGNSGGMLPQLNNAVRPVDLNEIAIQVVGEEDGKFDSKDYILFYAEGPDKATLDITKEVFHYQNNIYSDKNFYFICITDKDGKRIHTSENLNTNAPTINEFNDYYYHENDLYNILESGREWYGESFAVSADLKLSLPIKNIIPGSDIKILSEVMGQSAQTSSFEIFVNGTQIGEQLIPAIPSSNFQYGLKGQVKRDTFAINETRTRASNRNDQEINYRYIKPLATSKGFLNFVLVSFKRSLAMSDKQIIFSSAVSIENPISGFEIGNAKTGLSIWDVSDPINVKKQDYQLNSNTAHFITSTDYLKKFIAFTPDVEGPKLESKVPPQNLHGLSTPNLIIVTHPNFFNEASRLAAHRQSFSNWSVHVVTIEQIYNEYSSGRQDVSAIRDFVRDLYKRNTATLKALLLFGKGSYDYKSITNDNTNFVPTYESRNSLHPLQTYSSDDYFTFMDDNEGEWQESPAQDHTLDIGVGRLPVTTIEEARDVVDKIIQYDSNKKTLGYWRKELVFVADDGNGEDNYTNLHQKQADDLTTIIGTLEPSFDTRKIFMGTYPKTLRANGEITPKMSEDIIRAFDRGALIVNYTGHGSDRVWADEQVLTDELILKLENKQYPFLVTATCEFGRNDHPVIRSSAELCVIKKEAGAIGMVTTTRPVNAETNFELNKAFYESLFQRDNNGYPSLGEVFRNTKNNSTSGVFNRNFSLLADPSLTLALPPNTIKVNSIQTQGGSDTLKALSKVIVKGQIDNVSGEKLTSFNGLLEATLFDKETELVTVGRSTGFKFKEWRTSLFRGKASVRDGDFTLEFFLPKNISYSVHEGRLSLYASDAANNTDANGSSKTFKIGGSESNTTTDNTPPEIKAFMGDSTFINGGIVTPNTYLVAKISDEHGINISDYGIGNGLLATLDIDVETFILNSYFVSNTDDYTTGWLRYPIKNLAPGKHTITIKAWDVFNNPAQSSVDFIVTDGESIRIETFGNYPNPFNTKSTLFFTHNRPGDDIKAHLFIYAPTGNLLKTLEIPVFDSQYRVDLYEMDNSGNQDKKLPAGLYLARLVVRSLTNGSKSEQVTKLIILN</sequence>
<feature type="region of interest" description="Disordered" evidence="2">
    <location>
        <begin position="896"/>
        <end position="920"/>
    </location>
</feature>
<gene>
    <name evidence="4" type="primary">porU</name>
    <name evidence="4" type="ORF">KK060_01860</name>
</gene>